<organism evidence="2 3">
    <name type="scientific">Talaromyces atroroseus</name>
    <dbReference type="NCBI Taxonomy" id="1441469"/>
    <lineage>
        <taxon>Eukaryota</taxon>
        <taxon>Fungi</taxon>
        <taxon>Dikarya</taxon>
        <taxon>Ascomycota</taxon>
        <taxon>Pezizomycotina</taxon>
        <taxon>Eurotiomycetes</taxon>
        <taxon>Eurotiomycetidae</taxon>
        <taxon>Eurotiales</taxon>
        <taxon>Trichocomaceae</taxon>
        <taxon>Talaromyces</taxon>
        <taxon>Talaromyces sect. Trachyspermi</taxon>
    </lineage>
</organism>
<protein>
    <submittedName>
        <fullName evidence="2">Uncharacterized protein</fullName>
    </submittedName>
</protein>
<keyword evidence="3" id="KW-1185">Reference proteome</keyword>
<feature type="compositionally biased region" description="Basic and acidic residues" evidence="1">
    <location>
        <begin position="294"/>
        <end position="306"/>
    </location>
</feature>
<dbReference type="RefSeq" id="XP_020123287.1">
    <property type="nucleotide sequence ID" value="XM_020261180.1"/>
</dbReference>
<feature type="region of interest" description="Disordered" evidence="1">
    <location>
        <begin position="122"/>
        <end position="226"/>
    </location>
</feature>
<accession>A0A1Q5QB69</accession>
<proteinExistence type="predicted"/>
<reference evidence="2 3" key="1">
    <citation type="submission" date="2015-06" db="EMBL/GenBank/DDBJ databases">
        <title>Talaromyces atroroseus IBT 11181 draft genome.</title>
        <authorList>
            <person name="Rasmussen K.B."/>
            <person name="Rasmussen S."/>
            <person name="Petersen B."/>
            <person name="Sicheritz-Ponten T."/>
            <person name="Mortensen U.H."/>
            <person name="Thrane U."/>
        </authorList>
    </citation>
    <scope>NUCLEOTIDE SEQUENCE [LARGE SCALE GENOMIC DNA]</scope>
    <source>
        <strain evidence="2 3">IBT 11181</strain>
    </source>
</reference>
<gene>
    <name evidence="2" type="ORF">UA08_01166</name>
</gene>
<comment type="caution">
    <text evidence="2">The sequence shown here is derived from an EMBL/GenBank/DDBJ whole genome shotgun (WGS) entry which is preliminary data.</text>
</comment>
<dbReference type="OrthoDB" id="20105at2759"/>
<dbReference type="EMBL" id="LFMY01000002">
    <property type="protein sequence ID" value="OKL63166.1"/>
    <property type="molecule type" value="Genomic_DNA"/>
</dbReference>
<evidence type="ECO:0000256" key="1">
    <source>
        <dbReference type="SAM" id="MobiDB-lite"/>
    </source>
</evidence>
<sequence>MDNNPRRELPPPAGMTLAPEPPVTSMVPSSQLPPLPSQWHTEDSLRQWLRTKAEEDRRRQEEERTRQETLKLEQRRVERSMLHDAIQAGVPPQLVPFIFIGIGGGNLARSSLDVAQQLDLSSVQQGHSQQPQKRAPLSQQQATPAQSTSRHPQQNLDLDSSQPLPSDIRRDSRTIPPNPYASQVAPMQVSSPSQPGPVSPPQTHGYRGSLQPTRLHVGGESQSHQPRLNANEFHVTHVGPAQFQRGITGSSHGPVSAPPPHAKPETQPSQSPSIHFHHWVPPGQTQPSTPSTRGRQESSTRSHPHSESQTSPGRKRKAPGSHPPPPPPTPHHEQASPAPSTASPGRGTPMQTGHNSSHSRQQSDPSHGFRHQENSETNADNLQRYRPTRESILNPLESSSRRTSTDAQPGSTHARSEREH</sequence>
<evidence type="ECO:0000313" key="2">
    <source>
        <dbReference type="EMBL" id="OKL63166.1"/>
    </source>
</evidence>
<feature type="region of interest" description="Disordered" evidence="1">
    <location>
        <begin position="243"/>
        <end position="420"/>
    </location>
</feature>
<feature type="compositionally biased region" description="Polar residues" evidence="1">
    <location>
        <begin position="150"/>
        <end position="164"/>
    </location>
</feature>
<name>A0A1Q5QB69_TALAT</name>
<dbReference type="Proteomes" id="UP000214365">
    <property type="component" value="Unassembled WGS sequence"/>
</dbReference>
<feature type="region of interest" description="Disordered" evidence="1">
    <location>
        <begin position="1"/>
        <end position="44"/>
    </location>
</feature>
<evidence type="ECO:0000313" key="3">
    <source>
        <dbReference type="Proteomes" id="UP000214365"/>
    </source>
</evidence>
<dbReference type="AlphaFoldDB" id="A0A1Q5QB69"/>
<dbReference type="GeneID" id="31000921"/>
<feature type="compositionally biased region" description="Low complexity" evidence="1">
    <location>
        <begin position="281"/>
        <end position="292"/>
    </location>
</feature>
<feature type="compositionally biased region" description="Polar residues" evidence="1">
    <location>
        <begin position="337"/>
        <end position="365"/>
    </location>
</feature>
<feature type="compositionally biased region" description="Polar residues" evidence="1">
    <location>
        <begin position="122"/>
        <end position="132"/>
    </location>
</feature>
<dbReference type="STRING" id="1441469.A0A1Q5QB69"/>
<feature type="compositionally biased region" description="Low complexity" evidence="1">
    <location>
        <begin position="135"/>
        <end position="149"/>
    </location>
</feature>